<keyword evidence="3" id="KW-1185">Reference proteome</keyword>
<dbReference type="AlphaFoldDB" id="A0A346B0V7"/>
<organism evidence="2 3">
    <name type="scientific">Megasphaera stantonii</name>
    <dbReference type="NCBI Taxonomy" id="2144175"/>
    <lineage>
        <taxon>Bacteria</taxon>
        <taxon>Bacillati</taxon>
        <taxon>Bacillota</taxon>
        <taxon>Negativicutes</taxon>
        <taxon>Veillonellales</taxon>
        <taxon>Veillonellaceae</taxon>
        <taxon>Megasphaera</taxon>
    </lineage>
</organism>
<evidence type="ECO:0000259" key="1">
    <source>
        <dbReference type="Pfam" id="PF13566"/>
    </source>
</evidence>
<proteinExistence type="predicted"/>
<dbReference type="InterPro" id="IPR025404">
    <property type="entry name" value="DUF4130"/>
</dbReference>
<gene>
    <name evidence="2" type="ORF">DKB62_09360</name>
</gene>
<dbReference type="EMBL" id="CP029462">
    <property type="protein sequence ID" value="AXL21750.1"/>
    <property type="molecule type" value="Genomic_DNA"/>
</dbReference>
<name>A0A346B0V7_9FIRM</name>
<dbReference type="Pfam" id="PF13566">
    <property type="entry name" value="DUF4130"/>
    <property type="match status" value="1"/>
</dbReference>
<dbReference type="Proteomes" id="UP000254337">
    <property type="component" value="Chromosome"/>
</dbReference>
<accession>A0A346B0V7</accession>
<dbReference type="InterPro" id="IPR023875">
    <property type="entry name" value="DNA_repair_put"/>
</dbReference>
<feature type="domain" description="DUF4130" evidence="1">
    <location>
        <begin position="80"/>
        <end position="242"/>
    </location>
</feature>
<sequence length="250" mass="29367">MIYVYDGSFFGYLSAVFDAWHDGLQHTEDICCDGAGDLFGRQQYVPADGVKAKRILDGLQAQCGGKTCHFLYYAFLAEQPQREMKLLQYIRQAFRLKGEFLHHLSEPAVWEVRQWARKTGNERHKLLGLARFQELKGGMLYCPLAPTCCVVPVMAPHFVKRLGSEEWVIHDRRRRIGVYYDRREAVLVDIPKVLQRVDVSEQEEEFAALWKQYYRTIAIADRRNDPLRRQFMPKKYWPYIIEVRDGENSR</sequence>
<evidence type="ECO:0000313" key="3">
    <source>
        <dbReference type="Proteomes" id="UP000254337"/>
    </source>
</evidence>
<dbReference type="NCBIfam" id="TIGR03915">
    <property type="entry name" value="SAM_7_link_chp"/>
    <property type="match status" value="1"/>
</dbReference>
<dbReference type="RefSeq" id="WP_107196778.1">
    <property type="nucleotide sequence ID" value="NZ_CP029462.1"/>
</dbReference>
<dbReference type="OrthoDB" id="5290748at2"/>
<dbReference type="KEGG" id="meg:DKB62_09360"/>
<evidence type="ECO:0000313" key="2">
    <source>
        <dbReference type="EMBL" id="AXL21750.1"/>
    </source>
</evidence>
<reference evidence="2 3" key="1">
    <citation type="submission" date="2018-05" db="EMBL/GenBank/DDBJ databases">
        <title>Complete genome sequence of Megasphaera sp. AJH120T, isolated from the ceca of a chicken.</title>
        <authorList>
            <person name="Maki J."/>
            <person name="Looft T."/>
        </authorList>
    </citation>
    <scope>NUCLEOTIDE SEQUENCE [LARGE SCALE GENOMIC DNA]</scope>
    <source>
        <strain evidence="2 3">AJH120</strain>
    </source>
</reference>
<protein>
    <submittedName>
        <fullName evidence="2">DNA metabolism protein</fullName>
    </submittedName>
</protein>